<dbReference type="AlphaFoldDB" id="A0A9P1IC87"/>
<keyword evidence="1" id="KW-0175">Coiled coil</keyword>
<dbReference type="Proteomes" id="UP001152747">
    <property type="component" value="Unassembled WGS sequence"/>
</dbReference>
<feature type="coiled-coil region" evidence="1">
    <location>
        <begin position="34"/>
        <end position="68"/>
    </location>
</feature>
<proteinExistence type="predicted"/>
<gene>
    <name evidence="2" type="ORF">CAMP_LOCUS4988</name>
</gene>
<organism evidence="2 3">
    <name type="scientific">Caenorhabditis angaria</name>
    <dbReference type="NCBI Taxonomy" id="860376"/>
    <lineage>
        <taxon>Eukaryota</taxon>
        <taxon>Metazoa</taxon>
        <taxon>Ecdysozoa</taxon>
        <taxon>Nematoda</taxon>
        <taxon>Chromadorea</taxon>
        <taxon>Rhabditida</taxon>
        <taxon>Rhabditina</taxon>
        <taxon>Rhabditomorpha</taxon>
        <taxon>Rhabditoidea</taxon>
        <taxon>Rhabditidae</taxon>
        <taxon>Peloderinae</taxon>
        <taxon>Caenorhabditis</taxon>
    </lineage>
</organism>
<keyword evidence="3" id="KW-1185">Reference proteome</keyword>
<sequence>MTRVSKGRGRPAAEATSAKRFKLNDEMGADTVRFKKLEKSLENAIRRISHLENQLKAVQVDNDKLKMVHR</sequence>
<evidence type="ECO:0000256" key="1">
    <source>
        <dbReference type="SAM" id="Coils"/>
    </source>
</evidence>
<dbReference type="EMBL" id="CANHGI010000002">
    <property type="protein sequence ID" value="CAI5442351.1"/>
    <property type="molecule type" value="Genomic_DNA"/>
</dbReference>
<evidence type="ECO:0000313" key="2">
    <source>
        <dbReference type="EMBL" id="CAI5442351.1"/>
    </source>
</evidence>
<comment type="caution">
    <text evidence="2">The sequence shown here is derived from an EMBL/GenBank/DDBJ whole genome shotgun (WGS) entry which is preliminary data.</text>
</comment>
<evidence type="ECO:0000313" key="3">
    <source>
        <dbReference type="Proteomes" id="UP001152747"/>
    </source>
</evidence>
<protein>
    <submittedName>
        <fullName evidence="2">Uncharacterized protein</fullName>
    </submittedName>
</protein>
<name>A0A9P1IC87_9PELO</name>
<reference evidence="2" key="1">
    <citation type="submission" date="2022-11" db="EMBL/GenBank/DDBJ databases">
        <authorList>
            <person name="Kikuchi T."/>
        </authorList>
    </citation>
    <scope>NUCLEOTIDE SEQUENCE</scope>
    <source>
        <strain evidence="2">PS1010</strain>
    </source>
</reference>
<accession>A0A9P1IC87</accession>